<dbReference type="Proteomes" id="UP001595191">
    <property type="component" value="Unassembled WGS sequence"/>
</dbReference>
<accession>A0ACC7LEV7</accession>
<sequence length="75" mass="8368">MSLRAACFLLCLSSSVYYYRPKGKNDGKIIEALDRLAQEHPTSGFRKFSGCSGIKDTRGTTNGSVEYTNRCVFHI</sequence>
<dbReference type="EMBL" id="JBHFPV010000001">
    <property type="protein sequence ID" value="MFH6601879.1"/>
    <property type="molecule type" value="Genomic_DNA"/>
</dbReference>
<evidence type="ECO:0000313" key="2">
    <source>
        <dbReference type="Proteomes" id="UP001595191"/>
    </source>
</evidence>
<name>A0ACC7LEV7_9FLAO</name>
<gene>
    <name evidence="1" type="ORF">ACEZ3G_00205</name>
</gene>
<evidence type="ECO:0000313" key="1">
    <source>
        <dbReference type="EMBL" id="MFH6601879.1"/>
    </source>
</evidence>
<protein>
    <submittedName>
        <fullName evidence="1">Uncharacterized protein</fullName>
    </submittedName>
</protein>
<comment type="caution">
    <text evidence="1">The sequence shown here is derived from an EMBL/GenBank/DDBJ whole genome shotgun (WGS) entry which is preliminary data.</text>
</comment>
<keyword evidence="2" id="KW-1185">Reference proteome</keyword>
<reference evidence="1" key="1">
    <citation type="submission" date="2024-09" db="EMBL/GenBank/DDBJ databases">
        <authorList>
            <person name="Liu J."/>
        </authorList>
    </citation>
    <scope>NUCLEOTIDE SEQUENCE</scope>
    <source>
        <strain evidence="1">NBU2967</strain>
    </source>
</reference>
<organism evidence="1 2">
    <name type="scientific">Meishania litoralis</name>
    <dbReference type="NCBI Taxonomy" id="3434685"/>
    <lineage>
        <taxon>Bacteria</taxon>
        <taxon>Pseudomonadati</taxon>
        <taxon>Bacteroidota</taxon>
        <taxon>Flavobacteriia</taxon>
        <taxon>Flavobacteriales</taxon>
        <taxon>Flavobacteriaceae</taxon>
        <taxon>Meishania</taxon>
    </lineage>
</organism>
<proteinExistence type="predicted"/>